<evidence type="ECO:0008006" key="4">
    <source>
        <dbReference type="Google" id="ProtNLM"/>
    </source>
</evidence>
<reference evidence="2 3" key="1">
    <citation type="submission" date="2019-05" db="EMBL/GenBank/DDBJ databases">
        <title>Emergence of the Ug99 lineage of the wheat stem rust pathogen through somatic hybridization.</title>
        <authorList>
            <person name="Li F."/>
            <person name="Upadhyaya N.M."/>
            <person name="Sperschneider J."/>
            <person name="Matny O."/>
            <person name="Nguyen-Phuc H."/>
            <person name="Mago R."/>
            <person name="Raley C."/>
            <person name="Miller M.E."/>
            <person name="Silverstein K.A.T."/>
            <person name="Henningsen E."/>
            <person name="Hirsch C.D."/>
            <person name="Visser B."/>
            <person name="Pretorius Z.A."/>
            <person name="Steffenson B.J."/>
            <person name="Schwessinger B."/>
            <person name="Dodds P.N."/>
            <person name="Figueroa M."/>
        </authorList>
    </citation>
    <scope>NUCLEOTIDE SEQUENCE [LARGE SCALE GENOMIC DNA]</scope>
    <source>
        <strain evidence="2">21-0</strain>
    </source>
</reference>
<feature type="region of interest" description="Disordered" evidence="1">
    <location>
        <begin position="346"/>
        <end position="462"/>
    </location>
</feature>
<dbReference type="Pfam" id="PF14223">
    <property type="entry name" value="Retrotran_gag_2"/>
    <property type="match status" value="1"/>
</dbReference>
<evidence type="ECO:0000313" key="3">
    <source>
        <dbReference type="Proteomes" id="UP000324748"/>
    </source>
</evidence>
<feature type="compositionally biased region" description="Polar residues" evidence="1">
    <location>
        <begin position="435"/>
        <end position="446"/>
    </location>
</feature>
<feature type="compositionally biased region" description="Polar residues" evidence="1">
    <location>
        <begin position="358"/>
        <end position="380"/>
    </location>
</feature>
<feature type="compositionally biased region" description="Polar residues" evidence="1">
    <location>
        <begin position="400"/>
        <end position="418"/>
    </location>
</feature>
<sequence>MNNDRQPPVRQNAPPEVPEVNDVADPPQAPAAAEGQQRQQNRDPAERERARQRRNREAPPHQAPPEPRPEDPERNRQIAAVIGAVSNQIHDEDRLQPDGSNFAIWQDFLDERIRDAINVPLFFHFPNNNVTHERIGRSILLTSVDRSLRRGLARHATVHRMWQDIRIRFHSVSRAAQMDLFRRLMSFSISDHPTTAGILTHIGDILDEMETIRMPFTRDHLAGLVLQNGLSSEPELQQEFDRRIELDLQSATAEDPPMNFDEMVRLIDIIRRQLRLQSVNRSSTNTQTPLVMQAEVNPNQAAPAAAHFPGPALHPDNTPDAHDFMAMQAGLCWQCRSPDHMLRNCPMRARTSGPGRQARNSANQARIPQGPTSYAPSGFQSFYPIVTPPGFNGVYPQPQPSHRQQTSPPSNPAHTSQARPADYYRPPQYRLQRVTPPSESIGSQRQKPAAHEASADNDSNNESTARMVELGDVAEDLANINFGHVQADLLDDVPIVDSVATSGNPAFITGEGDLTFSGLDNQNVTIHGVLY</sequence>
<protein>
    <recommendedName>
        <fullName evidence="4">CCHC-type domain-containing protein</fullName>
    </recommendedName>
</protein>
<accession>A0A5B0MQQ2</accession>
<feature type="compositionally biased region" description="Low complexity" evidence="1">
    <location>
        <begin position="24"/>
        <end position="39"/>
    </location>
</feature>
<gene>
    <name evidence="2" type="ORF">PGT21_050332</name>
</gene>
<feature type="region of interest" description="Disordered" evidence="1">
    <location>
        <begin position="1"/>
        <end position="74"/>
    </location>
</feature>
<comment type="caution">
    <text evidence="2">The sequence shown here is derived from an EMBL/GenBank/DDBJ whole genome shotgun (WGS) entry which is preliminary data.</text>
</comment>
<dbReference type="EMBL" id="VSWC01000144">
    <property type="protein sequence ID" value="KAA1078239.1"/>
    <property type="molecule type" value="Genomic_DNA"/>
</dbReference>
<evidence type="ECO:0000256" key="1">
    <source>
        <dbReference type="SAM" id="MobiDB-lite"/>
    </source>
</evidence>
<proteinExistence type="predicted"/>
<dbReference type="AlphaFoldDB" id="A0A5B0MQQ2"/>
<feature type="compositionally biased region" description="Basic and acidic residues" evidence="1">
    <location>
        <begin position="40"/>
        <end position="59"/>
    </location>
</feature>
<dbReference type="Proteomes" id="UP000324748">
    <property type="component" value="Unassembled WGS sequence"/>
</dbReference>
<keyword evidence="3" id="KW-1185">Reference proteome</keyword>
<evidence type="ECO:0000313" key="2">
    <source>
        <dbReference type="EMBL" id="KAA1078239.1"/>
    </source>
</evidence>
<dbReference type="OrthoDB" id="2506999at2759"/>
<organism evidence="2 3">
    <name type="scientific">Puccinia graminis f. sp. tritici</name>
    <dbReference type="NCBI Taxonomy" id="56615"/>
    <lineage>
        <taxon>Eukaryota</taxon>
        <taxon>Fungi</taxon>
        <taxon>Dikarya</taxon>
        <taxon>Basidiomycota</taxon>
        <taxon>Pucciniomycotina</taxon>
        <taxon>Pucciniomycetes</taxon>
        <taxon>Pucciniales</taxon>
        <taxon>Pucciniaceae</taxon>
        <taxon>Puccinia</taxon>
    </lineage>
</organism>
<name>A0A5B0MQQ2_PUCGR</name>